<sequence length="168" mass="18609">TSVYVGVNPARNRHEFAHCKKGMCQLPGSIGICFKTQLDDGAVCVQASLSTQDRKIFKDVGRLGMEDRETDRGEFLEQGHRRRQVTIPSKDRKHQRIRHSHFHGRPKGQLTSSEEDGEGGVSVAESRDVPQMASVGGDETRDILVRPGDVAKNHDDARSSLPTPSTTY</sequence>
<feature type="region of interest" description="Disordered" evidence="1">
    <location>
        <begin position="75"/>
        <end position="168"/>
    </location>
</feature>
<protein>
    <submittedName>
        <fullName evidence="2">Uncharacterized protein</fullName>
    </submittedName>
</protein>
<proteinExistence type="predicted"/>
<dbReference type="AlphaFoldDB" id="A0A4Q9M9B7"/>
<feature type="compositionally biased region" description="Basic and acidic residues" evidence="1">
    <location>
        <begin position="138"/>
        <end position="158"/>
    </location>
</feature>
<name>A0A4Q9M9B7_9APHY</name>
<accession>A0A4Q9M9B7</accession>
<organism evidence="2">
    <name type="scientific">Dichomitus squalens</name>
    <dbReference type="NCBI Taxonomy" id="114155"/>
    <lineage>
        <taxon>Eukaryota</taxon>
        <taxon>Fungi</taxon>
        <taxon>Dikarya</taxon>
        <taxon>Basidiomycota</taxon>
        <taxon>Agaricomycotina</taxon>
        <taxon>Agaricomycetes</taxon>
        <taxon>Polyporales</taxon>
        <taxon>Polyporaceae</taxon>
        <taxon>Dichomitus</taxon>
    </lineage>
</organism>
<dbReference type="Proteomes" id="UP000292957">
    <property type="component" value="Unassembled WGS sequence"/>
</dbReference>
<feature type="compositionally biased region" description="Basic residues" evidence="1">
    <location>
        <begin position="91"/>
        <end position="106"/>
    </location>
</feature>
<gene>
    <name evidence="2" type="ORF">BD311DRAFT_767895</name>
</gene>
<dbReference type="EMBL" id="ML143496">
    <property type="protein sequence ID" value="TBU23734.1"/>
    <property type="molecule type" value="Genomic_DNA"/>
</dbReference>
<evidence type="ECO:0000313" key="2">
    <source>
        <dbReference type="EMBL" id="TBU23734.1"/>
    </source>
</evidence>
<evidence type="ECO:0000256" key="1">
    <source>
        <dbReference type="SAM" id="MobiDB-lite"/>
    </source>
</evidence>
<reference evidence="2" key="1">
    <citation type="submission" date="2019-01" db="EMBL/GenBank/DDBJ databases">
        <title>Draft genome sequences of three monokaryotic isolates of the white-rot basidiomycete fungus Dichomitus squalens.</title>
        <authorList>
            <consortium name="DOE Joint Genome Institute"/>
            <person name="Lopez S.C."/>
            <person name="Andreopoulos B."/>
            <person name="Pangilinan J."/>
            <person name="Lipzen A."/>
            <person name="Riley R."/>
            <person name="Ahrendt S."/>
            <person name="Ng V."/>
            <person name="Barry K."/>
            <person name="Daum C."/>
            <person name="Grigoriev I.V."/>
            <person name="Hilden K.S."/>
            <person name="Makela M.R."/>
            <person name="de Vries R.P."/>
        </authorList>
    </citation>
    <scope>NUCLEOTIDE SEQUENCE [LARGE SCALE GENOMIC DNA]</scope>
    <source>
        <strain evidence="2">OM18370.1</strain>
    </source>
</reference>
<feature type="non-terminal residue" evidence="2">
    <location>
        <position position="1"/>
    </location>
</feature>